<dbReference type="GO" id="GO:0051920">
    <property type="term" value="F:peroxiredoxin activity"/>
    <property type="evidence" value="ECO:0007669"/>
    <property type="project" value="InterPro"/>
</dbReference>
<proteinExistence type="predicted"/>
<dbReference type="PANTHER" id="PTHR34846:SF11">
    <property type="entry name" value="4-CARBOXYMUCONOLACTONE DECARBOXYLASE FAMILY PROTEIN (AFU_ORTHOLOGUE AFUA_6G11590)"/>
    <property type="match status" value="1"/>
</dbReference>
<dbReference type="InterPro" id="IPR029032">
    <property type="entry name" value="AhpD-like"/>
</dbReference>
<organism evidence="2">
    <name type="scientific">marine metagenome</name>
    <dbReference type="NCBI Taxonomy" id="408172"/>
    <lineage>
        <taxon>unclassified sequences</taxon>
        <taxon>metagenomes</taxon>
        <taxon>ecological metagenomes</taxon>
    </lineage>
</organism>
<evidence type="ECO:0000259" key="1">
    <source>
        <dbReference type="Pfam" id="PF02627"/>
    </source>
</evidence>
<sequence length="185" mass="20187">MARVPNVTRESIPETQRAVFDEIVQERGEIPTVGPGSVMFNAPEVAKRALDLALFLRTETSLEPRIRELGMLVAARENDCQFIWNAHAPAARRAGLRDDIVDALRDKKDLPNLAPDESAVVDIGREFFRTRKVSQGAFDAAIGQFGVLGVTELCNLLGCYAMLAFNVNAFGVGLPDGHAEQALPI</sequence>
<dbReference type="AlphaFoldDB" id="A0A382DXX7"/>
<dbReference type="EMBL" id="UINC01041382">
    <property type="protein sequence ID" value="SVB42571.1"/>
    <property type="molecule type" value="Genomic_DNA"/>
</dbReference>
<dbReference type="InterPro" id="IPR003779">
    <property type="entry name" value="CMD-like"/>
</dbReference>
<gene>
    <name evidence="2" type="ORF">METZ01_LOCUS195425</name>
</gene>
<dbReference type="Gene3D" id="1.20.1290.10">
    <property type="entry name" value="AhpD-like"/>
    <property type="match status" value="1"/>
</dbReference>
<feature type="domain" description="Carboxymuconolactone decarboxylase-like" evidence="1">
    <location>
        <begin position="43"/>
        <end position="121"/>
    </location>
</feature>
<dbReference type="Pfam" id="PF02627">
    <property type="entry name" value="CMD"/>
    <property type="match status" value="1"/>
</dbReference>
<dbReference type="PANTHER" id="PTHR34846">
    <property type="entry name" value="4-CARBOXYMUCONOLACTONE DECARBOXYLASE FAMILY PROTEIN (AFU_ORTHOLOGUE AFUA_6G11590)"/>
    <property type="match status" value="1"/>
</dbReference>
<dbReference type="SUPFAM" id="SSF69118">
    <property type="entry name" value="AhpD-like"/>
    <property type="match status" value="1"/>
</dbReference>
<accession>A0A382DXX7</accession>
<name>A0A382DXX7_9ZZZZ</name>
<reference evidence="2" key="1">
    <citation type="submission" date="2018-05" db="EMBL/GenBank/DDBJ databases">
        <authorList>
            <person name="Lanie J.A."/>
            <person name="Ng W.-L."/>
            <person name="Kazmierczak K.M."/>
            <person name="Andrzejewski T.M."/>
            <person name="Davidsen T.M."/>
            <person name="Wayne K.J."/>
            <person name="Tettelin H."/>
            <person name="Glass J.I."/>
            <person name="Rusch D."/>
            <person name="Podicherti R."/>
            <person name="Tsui H.-C.T."/>
            <person name="Winkler M.E."/>
        </authorList>
    </citation>
    <scope>NUCLEOTIDE SEQUENCE</scope>
</reference>
<protein>
    <recommendedName>
        <fullName evidence="1">Carboxymuconolactone decarboxylase-like domain-containing protein</fullName>
    </recommendedName>
</protein>
<evidence type="ECO:0000313" key="2">
    <source>
        <dbReference type="EMBL" id="SVB42571.1"/>
    </source>
</evidence>